<evidence type="ECO:0000256" key="1">
    <source>
        <dbReference type="SAM" id="Phobius"/>
    </source>
</evidence>
<evidence type="ECO:0000313" key="4">
    <source>
        <dbReference type="EMBL" id="CAD8058811.1"/>
    </source>
</evidence>
<feature type="transmembrane region" description="Helical" evidence="1">
    <location>
        <begin position="350"/>
        <end position="374"/>
    </location>
</feature>
<dbReference type="Pfam" id="PF01757">
    <property type="entry name" value="Acyl_transf_3"/>
    <property type="match status" value="1"/>
</dbReference>
<dbReference type="PANTHER" id="PTHR11161">
    <property type="entry name" value="O-ACYLTRANSFERASE"/>
    <property type="match status" value="1"/>
</dbReference>
<feature type="transmembrane region" description="Helical" evidence="1">
    <location>
        <begin position="424"/>
        <end position="443"/>
    </location>
</feature>
<reference evidence="4" key="1">
    <citation type="submission" date="2021-01" db="EMBL/GenBank/DDBJ databases">
        <authorList>
            <consortium name="Genoscope - CEA"/>
            <person name="William W."/>
        </authorList>
    </citation>
    <scope>NUCLEOTIDE SEQUENCE</scope>
</reference>
<gene>
    <name evidence="4" type="ORF">PSON_ATCC_30995.1.T0120426</name>
</gene>
<dbReference type="Proteomes" id="UP000692954">
    <property type="component" value="Unassembled WGS sequence"/>
</dbReference>
<dbReference type="AlphaFoldDB" id="A0A8S1KWM7"/>
<feature type="transmembrane region" description="Helical" evidence="1">
    <location>
        <begin position="464"/>
        <end position="485"/>
    </location>
</feature>
<dbReference type="EMBL" id="CAJJDN010000012">
    <property type="protein sequence ID" value="CAD8058811.1"/>
    <property type="molecule type" value="Genomic_DNA"/>
</dbReference>
<evidence type="ECO:0000256" key="2">
    <source>
        <dbReference type="SAM" id="SignalP"/>
    </source>
</evidence>
<feature type="chain" id="PRO_5035725290" description="Acyltransferase 3 domain-containing protein" evidence="2">
    <location>
        <begin position="16"/>
        <end position="630"/>
    </location>
</feature>
<feature type="transmembrane region" description="Helical" evidence="1">
    <location>
        <begin position="209"/>
        <end position="228"/>
    </location>
</feature>
<dbReference type="InterPro" id="IPR002656">
    <property type="entry name" value="Acyl_transf_3_dom"/>
</dbReference>
<feature type="transmembrane region" description="Helical" evidence="1">
    <location>
        <begin position="138"/>
        <end position="156"/>
    </location>
</feature>
<organism evidence="4 5">
    <name type="scientific">Paramecium sonneborni</name>
    <dbReference type="NCBI Taxonomy" id="65129"/>
    <lineage>
        <taxon>Eukaryota</taxon>
        <taxon>Sar</taxon>
        <taxon>Alveolata</taxon>
        <taxon>Ciliophora</taxon>
        <taxon>Intramacronucleata</taxon>
        <taxon>Oligohymenophorea</taxon>
        <taxon>Peniculida</taxon>
        <taxon>Parameciidae</taxon>
        <taxon>Paramecium</taxon>
    </lineage>
</organism>
<proteinExistence type="predicted"/>
<feature type="transmembrane region" description="Helical" evidence="1">
    <location>
        <begin position="248"/>
        <end position="269"/>
    </location>
</feature>
<keyword evidence="1" id="KW-1133">Transmembrane helix</keyword>
<feature type="transmembrane region" description="Helical" evidence="1">
    <location>
        <begin position="381"/>
        <end position="404"/>
    </location>
</feature>
<evidence type="ECO:0000313" key="5">
    <source>
        <dbReference type="Proteomes" id="UP000692954"/>
    </source>
</evidence>
<keyword evidence="5" id="KW-1185">Reference proteome</keyword>
<dbReference type="InterPro" id="IPR052728">
    <property type="entry name" value="O2_lipid_transport_reg"/>
</dbReference>
<feature type="domain" description="Acyltransferase 3" evidence="3">
    <location>
        <begin position="203"/>
        <end position="599"/>
    </location>
</feature>
<sequence>MLILIFTCLLHIGLANHEQCVEQLKLYLSLPIPLQFAVAHRQIEMSGDWANKFGLYDMCLREENHYSTVMVKAEPMTFLYGFCHTNICQAKDFNAPDAQQIIKDKLEKSIISILLPINLGTASYTFIDPNTYYPDFSIGAYSTAIIIFILVCLGLMDPYKRLLDLFLDSEIKKPKGIIADFSIIENYKKLIDLKTIDPNLAIFNGVRSIAFMMVVYGHSALMTIQSTYQMELLLALQSQRAIITVDMLYSVDIFFWLGGFFMAFVMCESKRAKALAKNPVSILLVILHRLLRIWPCYIICIMFNSYLLPYFGEGPRWWQATTYTGCTAGAWRNLLFIDNFFHDWQLCFGWGWYLTSDIQLFIICLIPMAIYAFGYKRLSKFLVIGMIVASIIYGIYICFLYNFLIPAKNTDNKDFYYNYYVNSFARSPPYFFGLAMGMMYREFKQKEQNNLLAILHEKAKDTKFTLFFQIICYLLGFGIISWLIFGWKHAFLSSDPTYWPYWFQHIYSALCRLMFVFGVACLCLPNMIGIYDIFNRKAMNNSLFKFVAKISFACYLIHYMVLIILSYTFYITPTYVTIEVIYLFVGCTIITLIVGMILTLLVEMPFGTLQVKLIDYITKPKRKQQTLLGG</sequence>
<dbReference type="PANTHER" id="PTHR11161:SF0">
    <property type="entry name" value="O-ACYLTRANSFERASE LIKE PROTEIN"/>
    <property type="match status" value="1"/>
</dbReference>
<feature type="transmembrane region" description="Helical" evidence="1">
    <location>
        <begin position="546"/>
        <end position="569"/>
    </location>
</feature>
<feature type="transmembrane region" description="Helical" evidence="1">
    <location>
        <begin position="505"/>
        <end position="534"/>
    </location>
</feature>
<feature type="signal peptide" evidence="2">
    <location>
        <begin position="1"/>
        <end position="15"/>
    </location>
</feature>
<evidence type="ECO:0000259" key="3">
    <source>
        <dbReference type="Pfam" id="PF01757"/>
    </source>
</evidence>
<protein>
    <recommendedName>
        <fullName evidence="3">Acyltransferase 3 domain-containing protein</fullName>
    </recommendedName>
</protein>
<dbReference type="OrthoDB" id="292729at2759"/>
<accession>A0A8S1KWM7</accession>
<name>A0A8S1KWM7_9CILI</name>
<feature type="transmembrane region" description="Helical" evidence="1">
    <location>
        <begin position="581"/>
        <end position="602"/>
    </location>
</feature>
<feature type="transmembrane region" description="Helical" evidence="1">
    <location>
        <begin position="290"/>
        <end position="308"/>
    </location>
</feature>
<keyword evidence="1" id="KW-0812">Transmembrane</keyword>
<dbReference type="GO" id="GO:0016747">
    <property type="term" value="F:acyltransferase activity, transferring groups other than amino-acyl groups"/>
    <property type="evidence" value="ECO:0007669"/>
    <property type="project" value="InterPro"/>
</dbReference>
<comment type="caution">
    <text evidence="4">The sequence shown here is derived from an EMBL/GenBank/DDBJ whole genome shotgun (WGS) entry which is preliminary data.</text>
</comment>
<keyword evidence="1" id="KW-0472">Membrane</keyword>
<keyword evidence="2" id="KW-0732">Signal</keyword>